<feature type="non-terminal residue" evidence="1">
    <location>
        <position position="1"/>
    </location>
</feature>
<organism evidence="1 2">
    <name type="scientific">Rhizopogon vesiculosus</name>
    <dbReference type="NCBI Taxonomy" id="180088"/>
    <lineage>
        <taxon>Eukaryota</taxon>
        <taxon>Fungi</taxon>
        <taxon>Dikarya</taxon>
        <taxon>Basidiomycota</taxon>
        <taxon>Agaricomycotina</taxon>
        <taxon>Agaricomycetes</taxon>
        <taxon>Agaricomycetidae</taxon>
        <taxon>Boletales</taxon>
        <taxon>Suillineae</taxon>
        <taxon>Rhizopogonaceae</taxon>
        <taxon>Rhizopogon</taxon>
    </lineage>
</organism>
<proteinExistence type="predicted"/>
<evidence type="ECO:0000313" key="2">
    <source>
        <dbReference type="Proteomes" id="UP000183567"/>
    </source>
</evidence>
<dbReference type="Proteomes" id="UP000183567">
    <property type="component" value="Unassembled WGS sequence"/>
</dbReference>
<reference evidence="1 2" key="1">
    <citation type="submission" date="2016-03" db="EMBL/GenBank/DDBJ databases">
        <title>Comparative genomics of the ectomycorrhizal sister species Rhizopogon vinicolor and Rhizopogon vesiculosus (Basidiomycota: Boletales) reveals a divergence of the mating type B locus.</title>
        <authorList>
            <person name="Mujic A.B."/>
            <person name="Kuo A."/>
            <person name="Tritt A."/>
            <person name="Lipzen A."/>
            <person name="Chen C."/>
            <person name="Johnson J."/>
            <person name="Sharma A."/>
            <person name="Barry K."/>
            <person name="Grigoriev I.V."/>
            <person name="Spatafora J.W."/>
        </authorList>
    </citation>
    <scope>NUCLEOTIDE SEQUENCE [LARGE SCALE GENOMIC DNA]</scope>
    <source>
        <strain evidence="1 2">AM-OR11-056</strain>
    </source>
</reference>
<gene>
    <name evidence="1" type="ORF">AZE42_11565</name>
</gene>
<name>A0A1J8QEL4_9AGAM</name>
<accession>A0A1J8QEL4</accession>
<comment type="caution">
    <text evidence="1">The sequence shown here is derived from an EMBL/GenBank/DDBJ whole genome shotgun (WGS) entry which is preliminary data.</text>
</comment>
<keyword evidence="2" id="KW-1185">Reference proteome</keyword>
<dbReference type="AlphaFoldDB" id="A0A1J8QEL4"/>
<protein>
    <submittedName>
        <fullName evidence="1">Uncharacterized protein</fullName>
    </submittedName>
</protein>
<evidence type="ECO:0000313" key="1">
    <source>
        <dbReference type="EMBL" id="OJA11776.1"/>
    </source>
</evidence>
<dbReference type="EMBL" id="LVVM01004941">
    <property type="protein sequence ID" value="OJA11776.1"/>
    <property type="molecule type" value="Genomic_DNA"/>
</dbReference>
<sequence>SGSYVGIPEDSDGIVRRVEKLEHRTLKKTDDGFSVSRVVNGEELYSHLDSEGRVSSDRRDSLLNLAQLTTSPSSQGIRSWVFQPNVSEIG</sequence>